<dbReference type="Proteomes" id="UP000054217">
    <property type="component" value="Unassembled WGS sequence"/>
</dbReference>
<evidence type="ECO:0000256" key="1">
    <source>
        <dbReference type="SAM" id="MobiDB-lite"/>
    </source>
</evidence>
<dbReference type="AlphaFoldDB" id="A0A0C3PB14"/>
<feature type="compositionally biased region" description="Low complexity" evidence="1">
    <location>
        <begin position="563"/>
        <end position="594"/>
    </location>
</feature>
<dbReference type="HOGENOM" id="CLU_024804_0_1_1"/>
<protein>
    <submittedName>
        <fullName evidence="2">Uncharacterized protein</fullName>
    </submittedName>
</protein>
<reference evidence="2 3" key="1">
    <citation type="submission" date="2014-04" db="EMBL/GenBank/DDBJ databases">
        <authorList>
            <consortium name="DOE Joint Genome Institute"/>
            <person name="Kuo A."/>
            <person name="Kohler A."/>
            <person name="Costa M.D."/>
            <person name="Nagy L.G."/>
            <person name="Floudas D."/>
            <person name="Copeland A."/>
            <person name="Barry K.W."/>
            <person name="Cichocki N."/>
            <person name="Veneault-Fourrey C."/>
            <person name="LaButti K."/>
            <person name="Lindquist E.A."/>
            <person name="Lipzen A."/>
            <person name="Lundell T."/>
            <person name="Morin E."/>
            <person name="Murat C."/>
            <person name="Sun H."/>
            <person name="Tunlid A."/>
            <person name="Henrissat B."/>
            <person name="Grigoriev I.V."/>
            <person name="Hibbett D.S."/>
            <person name="Martin F."/>
            <person name="Nordberg H.P."/>
            <person name="Cantor M.N."/>
            <person name="Hua S.X."/>
        </authorList>
    </citation>
    <scope>NUCLEOTIDE SEQUENCE [LARGE SCALE GENOMIC DNA]</scope>
    <source>
        <strain evidence="2 3">Marx 270</strain>
    </source>
</reference>
<name>A0A0C3PB14_PISTI</name>
<accession>A0A0C3PB14</accession>
<dbReference type="OrthoDB" id="5424209at2759"/>
<reference evidence="3" key="2">
    <citation type="submission" date="2015-01" db="EMBL/GenBank/DDBJ databases">
        <title>Evolutionary Origins and Diversification of the Mycorrhizal Mutualists.</title>
        <authorList>
            <consortium name="DOE Joint Genome Institute"/>
            <consortium name="Mycorrhizal Genomics Consortium"/>
            <person name="Kohler A."/>
            <person name="Kuo A."/>
            <person name="Nagy L.G."/>
            <person name="Floudas D."/>
            <person name="Copeland A."/>
            <person name="Barry K.W."/>
            <person name="Cichocki N."/>
            <person name="Veneault-Fourrey C."/>
            <person name="LaButti K."/>
            <person name="Lindquist E.A."/>
            <person name="Lipzen A."/>
            <person name="Lundell T."/>
            <person name="Morin E."/>
            <person name="Murat C."/>
            <person name="Riley R."/>
            <person name="Ohm R."/>
            <person name="Sun H."/>
            <person name="Tunlid A."/>
            <person name="Henrissat B."/>
            <person name="Grigoriev I.V."/>
            <person name="Hibbett D.S."/>
            <person name="Martin F."/>
        </authorList>
    </citation>
    <scope>NUCLEOTIDE SEQUENCE [LARGE SCALE GENOMIC DNA]</scope>
    <source>
        <strain evidence="3">Marx 270</strain>
    </source>
</reference>
<dbReference type="EMBL" id="KN831968">
    <property type="protein sequence ID" value="KIO05146.1"/>
    <property type="molecule type" value="Genomic_DNA"/>
</dbReference>
<feature type="region of interest" description="Disordered" evidence="1">
    <location>
        <begin position="496"/>
        <end position="528"/>
    </location>
</feature>
<sequence length="594" mass="64455">MTSVIAHALNISKEFLDGCLDISTQVGNQSPISSTDILVPPTAFSSGEFSLPSHDERTAAVDNVDSKATRLTDKYANAYTDFYGSGTPCVFKSGPAWHVREGPQAQGIVREARPVYRHAIGPTWLAIGKRIYDNLDSIGVQWTSINPLAYADAGVAKPFCPLVLSIGVKPHSLLYDAAVAAATIIKGILAEASFPTIEVAFVESVVTRSFAVGRKLLSFDPLDDVSDLRKPFTAALGLSIAPLKYPYFEGTAALYFRLGKDDKTTAILTCAHVACPPPVYNNMDMARKKTRPTHQKFVALGDTGYNNAITAMIVTIGNLLRSIEVWNDTLSRLGEPVEGENSKVTERRKEHVELVAKAMKKIKEVNALHDEVTRYHATPNWRVIGFVRHSENIEVSDEPHNFTKDWALIELYNEKIDWATFKGNKVYIGGNLSAADFHNTMFPHPVDQANYQYPQDGLLQAYSVVQDDEIHDPQHLDVYGEKCLLVVKNGMSTGPPSVAPTVSSRLPVSTMNTAPSTPPSTSPSCPTTRHAAIFPMLATPGPSFSPGMVASLESSPVVQALLTRPTSRTSPPTGGSNSRSRPSTPTASSTRSSS</sequence>
<evidence type="ECO:0000313" key="3">
    <source>
        <dbReference type="Proteomes" id="UP000054217"/>
    </source>
</evidence>
<feature type="non-terminal residue" evidence="2">
    <location>
        <position position="594"/>
    </location>
</feature>
<evidence type="ECO:0000313" key="2">
    <source>
        <dbReference type="EMBL" id="KIO05146.1"/>
    </source>
</evidence>
<keyword evidence="3" id="KW-1185">Reference proteome</keyword>
<dbReference type="InParanoid" id="A0A0C3PB14"/>
<feature type="region of interest" description="Disordered" evidence="1">
    <location>
        <begin position="556"/>
        <end position="594"/>
    </location>
</feature>
<feature type="compositionally biased region" description="Polar residues" evidence="1">
    <location>
        <begin position="496"/>
        <end position="507"/>
    </location>
</feature>
<organism evidence="2 3">
    <name type="scientific">Pisolithus tinctorius Marx 270</name>
    <dbReference type="NCBI Taxonomy" id="870435"/>
    <lineage>
        <taxon>Eukaryota</taxon>
        <taxon>Fungi</taxon>
        <taxon>Dikarya</taxon>
        <taxon>Basidiomycota</taxon>
        <taxon>Agaricomycotina</taxon>
        <taxon>Agaricomycetes</taxon>
        <taxon>Agaricomycetidae</taxon>
        <taxon>Boletales</taxon>
        <taxon>Sclerodermatineae</taxon>
        <taxon>Pisolithaceae</taxon>
        <taxon>Pisolithus</taxon>
    </lineage>
</organism>
<proteinExistence type="predicted"/>
<gene>
    <name evidence="2" type="ORF">M404DRAFT_1000160</name>
</gene>